<reference evidence="2 3" key="1">
    <citation type="submission" date="2023-04" db="EMBL/GenBank/DDBJ databases">
        <title>Bacteria Genome Submission.</title>
        <authorList>
            <person name="Isaac P."/>
        </authorList>
    </citation>
    <scope>NUCLEOTIDE SEQUENCE [LARGE SCALE GENOMIC DNA]</scope>
    <source>
        <strain evidence="2 3">SampleS7P1</strain>
    </source>
</reference>
<keyword evidence="3" id="KW-1185">Reference proteome</keyword>
<sequence length="202" mass="23535">MFFIYSWLMEGKSIRNFILRLGLVGLYLTIFISSVLGMSNIINETIIKSNKNYILISMGTPNYIILIGLMVSIIIVVTLYIDIRIYFRNIGIGKDIKVYNLGFIIVLIVLISGLVYCANKYYIFYNDRIERNSILEAYKQKYSYKDIQSINSGNRNIREYKYLYYNVNFKNKESVNIANGLLLQPNEINSVLEINKIINKNK</sequence>
<keyword evidence="1" id="KW-0812">Transmembrane</keyword>
<feature type="transmembrane region" description="Helical" evidence="1">
    <location>
        <begin position="21"/>
        <end position="43"/>
    </location>
</feature>
<dbReference type="EMBL" id="CP124685">
    <property type="protein sequence ID" value="WGX76905.1"/>
    <property type="molecule type" value="Genomic_DNA"/>
</dbReference>
<name>A0ABY8R615_PARBF</name>
<proteinExistence type="predicted"/>
<keyword evidence="1" id="KW-1133">Transmembrane helix</keyword>
<evidence type="ECO:0008006" key="4">
    <source>
        <dbReference type="Google" id="ProtNLM"/>
    </source>
</evidence>
<gene>
    <name evidence="2" type="ORF">QJS64_07750</name>
</gene>
<dbReference type="Proteomes" id="UP001239169">
    <property type="component" value="Chromosome"/>
</dbReference>
<organism evidence="2 3">
    <name type="scientific">Paraclostridium bifermentans</name>
    <name type="common">Clostridium bifermentans</name>
    <dbReference type="NCBI Taxonomy" id="1490"/>
    <lineage>
        <taxon>Bacteria</taxon>
        <taxon>Bacillati</taxon>
        <taxon>Bacillota</taxon>
        <taxon>Clostridia</taxon>
        <taxon>Peptostreptococcales</taxon>
        <taxon>Peptostreptococcaceae</taxon>
        <taxon>Paraclostridium</taxon>
    </lineage>
</organism>
<feature type="transmembrane region" description="Helical" evidence="1">
    <location>
        <begin position="98"/>
        <end position="116"/>
    </location>
</feature>
<protein>
    <recommendedName>
        <fullName evidence="4">DUF5671 domain-containing protein</fullName>
    </recommendedName>
</protein>
<accession>A0ABY8R615</accession>
<keyword evidence="1" id="KW-0472">Membrane</keyword>
<evidence type="ECO:0000313" key="2">
    <source>
        <dbReference type="EMBL" id="WGX76905.1"/>
    </source>
</evidence>
<feature type="transmembrane region" description="Helical" evidence="1">
    <location>
        <begin position="63"/>
        <end position="86"/>
    </location>
</feature>
<evidence type="ECO:0000313" key="3">
    <source>
        <dbReference type="Proteomes" id="UP001239169"/>
    </source>
</evidence>
<evidence type="ECO:0000256" key="1">
    <source>
        <dbReference type="SAM" id="Phobius"/>
    </source>
</evidence>